<evidence type="ECO:0000313" key="2">
    <source>
        <dbReference type="Proteomes" id="UP001234202"/>
    </source>
</evidence>
<gene>
    <name evidence="1" type="ORF">QFC24_002983</name>
</gene>
<name>A0ACC2XNM5_9TREE</name>
<dbReference type="Proteomes" id="UP001234202">
    <property type="component" value="Unassembled WGS sequence"/>
</dbReference>
<comment type="caution">
    <text evidence="1">The sequence shown here is derived from an EMBL/GenBank/DDBJ whole genome shotgun (WGS) entry which is preliminary data.</text>
</comment>
<accession>A0ACC2XNM5</accession>
<organism evidence="1 2">
    <name type="scientific">Naganishia onofrii</name>
    <dbReference type="NCBI Taxonomy" id="1851511"/>
    <lineage>
        <taxon>Eukaryota</taxon>
        <taxon>Fungi</taxon>
        <taxon>Dikarya</taxon>
        <taxon>Basidiomycota</taxon>
        <taxon>Agaricomycotina</taxon>
        <taxon>Tremellomycetes</taxon>
        <taxon>Filobasidiales</taxon>
        <taxon>Filobasidiaceae</taxon>
        <taxon>Naganishia</taxon>
    </lineage>
</organism>
<dbReference type="EMBL" id="JASBWV010000009">
    <property type="protein sequence ID" value="KAJ9124616.1"/>
    <property type="molecule type" value="Genomic_DNA"/>
</dbReference>
<proteinExistence type="predicted"/>
<sequence>MLRNYFRPNRAPPDDASLAELTEILNGLEQLLNPHPKSTRQVAPVESESIVEHIDDEFDQQETISSASKTTKLQTPVPPSRNFLNMVGPSTYEIVVKAKMAVVNLKSTQQQSSRPPNLRHTTNNLYATLKELQAETQHFLQQASTAKFQQGVDDQEAKEHCETYDTWYRSYEASHSSKRRLRDLPVLRWIKSTADKTSTASQSTLTAVSSEGAAATAYTHPLPLADPTSNFEYGHPSCLGSSANTVVPTSVGDNSEKARKVLGLSSQPWVRDPLADPLPRVRPGLHHEGSLLEPNSERSSLEVETNMGETSSHQDGDAKSGVPSLPNSFGSRASSVLDLERNPVDGRTMTSIANSSGA</sequence>
<evidence type="ECO:0000313" key="1">
    <source>
        <dbReference type="EMBL" id="KAJ9124616.1"/>
    </source>
</evidence>
<keyword evidence="2" id="KW-1185">Reference proteome</keyword>
<reference evidence="1" key="1">
    <citation type="submission" date="2023-04" db="EMBL/GenBank/DDBJ databases">
        <title>Draft Genome sequencing of Naganishia species isolated from polar environments using Oxford Nanopore Technology.</title>
        <authorList>
            <person name="Leo P."/>
            <person name="Venkateswaran K."/>
        </authorList>
    </citation>
    <scope>NUCLEOTIDE SEQUENCE</scope>
    <source>
        <strain evidence="1">DBVPG 5303</strain>
    </source>
</reference>
<protein>
    <submittedName>
        <fullName evidence="1">Uncharacterized protein</fullName>
    </submittedName>
</protein>